<evidence type="ECO:0000313" key="3">
    <source>
        <dbReference type="EMBL" id="KAH7063034.1"/>
    </source>
</evidence>
<name>A0ABQ8GRB3_9PEZI</name>
<dbReference type="SUPFAM" id="SSF51556">
    <property type="entry name" value="Metallo-dependent hydrolases"/>
    <property type="match status" value="1"/>
</dbReference>
<dbReference type="InterPro" id="IPR023606">
    <property type="entry name" value="CoA-Trfase_III_dom_1_sf"/>
</dbReference>
<evidence type="ECO:0000256" key="2">
    <source>
        <dbReference type="ARBA" id="ARBA00022801"/>
    </source>
</evidence>
<dbReference type="EMBL" id="JAGTJR010000002">
    <property type="protein sequence ID" value="KAH7063034.1"/>
    <property type="molecule type" value="Genomic_DNA"/>
</dbReference>
<keyword evidence="4" id="KW-1185">Reference proteome</keyword>
<dbReference type="Gene3D" id="3.40.50.10540">
    <property type="entry name" value="Crotonobetainyl-coa:carnitine coa-transferase, domain 1"/>
    <property type="match status" value="1"/>
</dbReference>
<evidence type="ECO:0008006" key="5">
    <source>
        <dbReference type="Google" id="ProtNLM"/>
    </source>
</evidence>
<protein>
    <recommendedName>
        <fullName evidence="5">CoA-transferase family III</fullName>
    </recommendedName>
</protein>
<dbReference type="InterPro" id="IPR018228">
    <property type="entry name" value="DNase_TatD-rel_CS"/>
</dbReference>
<dbReference type="InterPro" id="IPR050509">
    <property type="entry name" value="CoA-transferase_III"/>
</dbReference>
<dbReference type="InterPro" id="IPR001130">
    <property type="entry name" value="TatD-like"/>
</dbReference>
<sequence>MSDLPLAAPARATRKLRFADVAVTATANEFAGIYRGKQQHPPDFEATLDRALAAGVEKVMLTGMHLSDVPTNLAVARARPSQCTLTIGVHPYHAAEPDEAGGAAGAAGYFQRLRQSVRDALALQPCPLAAFGELGLDWDKLAHVSKEAQVRTFRTQLDMLVAERWDLPLFLHCRAAFDDFVDMLAPYLAQLPRRGLVHSFVGSRAQMERLVALGLDVGVNGFSFQTAESRAMVAAVPLERLQIETDAPWGEIKGSAEVAKRYLANAPPLPQSKKKDRWDVSCMVKERNESCAIDRVAYVVAGLKGISVEEVADAALSSHAALDAKQWQELPRRATTPSSIHPFVHEGIDSNRAHLTASDIVEEIWDGLGLPTAALDSISLDAATSPALPSSYRIGCLAQSSIALSALGAALIHSLRNGTDVPKVTVPRRHATVEYKSVQFCTLHGQPGPTSTVPALGLHKTADGHIRIHDAFPNHRDGALRFLGLPLDAAYADVEEKTLEWNSIDLETTGLQNKLALYALRSYKEWDSLPQASAISSFPISVQNIADGSAGLPQRMTPGNDRPLHGLRVLELTRVIAGPLSGRALAAHGADVLWVTSPNLPDLPVVDRDLSRGKRTIQLDIHSAADKEELLHLIRSCDVFIQGYRPGSLAAYGLTPEQLVKVNPNIIIANMSAFGPRGPWSERRGFDSLVQTCSGMNVSEAEHYGGGQAARTLPCQALDHGSGYFLATGILAALYKRAVEGGAYRVDVSLAGTMKYLRSLGQYRGTSGFGCPDVTAEDAKDYLETKESAFGLMAAVRHSAHVDGCITGWERMPRPLGSDRKEWLV</sequence>
<dbReference type="PANTHER" id="PTHR48228">
    <property type="entry name" value="SUCCINYL-COA--D-CITRAMALATE COA-TRANSFERASE"/>
    <property type="match status" value="1"/>
</dbReference>
<keyword evidence="2" id="KW-0378">Hydrolase</keyword>
<dbReference type="SUPFAM" id="SSF89796">
    <property type="entry name" value="CoA-transferase family III (CaiB/BaiF)"/>
    <property type="match status" value="2"/>
</dbReference>
<dbReference type="Gene3D" id="3.20.20.140">
    <property type="entry name" value="Metal-dependent hydrolases"/>
    <property type="match status" value="1"/>
</dbReference>
<reference evidence="3 4" key="1">
    <citation type="journal article" date="2021" name="Nat. Commun.">
        <title>Genetic determinants of endophytism in the Arabidopsis root mycobiome.</title>
        <authorList>
            <person name="Mesny F."/>
            <person name="Miyauchi S."/>
            <person name="Thiergart T."/>
            <person name="Pickel B."/>
            <person name="Atanasova L."/>
            <person name="Karlsson M."/>
            <person name="Huettel B."/>
            <person name="Barry K.W."/>
            <person name="Haridas S."/>
            <person name="Chen C."/>
            <person name="Bauer D."/>
            <person name="Andreopoulos W."/>
            <person name="Pangilinan J."/>
            <person name="LaButti K."/>
            <person name="Riley R."/>
            <person name="Lipzen A."/>
            <person name="Clum A."/>
            <person name="Drula E."/>
            <person name="Henrissat B."/>
            <person name="Kohler A."/>
            <person name="Grigoriev I.V."/>
            <person name="Martin F.M."/>
            <person name="Hacquard S."/>
        </authorList>
    </citation>
    <scope>NUCLEOTIDE SEQUENCE [LARGE SCALE GENOMIC DNA]</scope>
    <source>
        <strain evidence="3 4">MPI-SDFR-AT-0080</strain>
    </source>
</reference>
<comment type="caution">
    <text evidence="3">The sequence shown here is derived from an EMBL/GenBank/DDBJ whole genome shotgun (WGS) entry which is preliminary data.</text>
</comment>
<dbReference type="InterPro" id="IPR003673">
    <property type="entry name" value="CoA-Trfase_fam_III"/>
</dbReference>
<proteinExistence type="inferred from homology"/>
<accession>A0ABQ8GRB3</accession>
<dbReference type="PANTHER" id="PTHR48228:SF4">
    <property type="entry name" value="BLR3030 PROTEIN"/>
    <property type="match status" value="1"/>
</dbReference>
<dbReference type="PROSITE" id="PS01090">
    <property type="entry name" value="TATD_2"/>
    <property type="match status" value="1"/>
</dbReference>
<evidence type="ECO:0000256" key="1">
    <source>
        <dbReference type="ARBA" id="ARBA00008383"/>
    </source>
</evidence>
<gene>
    <name evidence="3" type="ORF">B0J12DRAFT_723600</name>
</gene>
<evidence type="ECO:0000313" key="4">
    <source>
        <dbReference type="Proteomes" id="UP000774617"/>
    </source>
</evidence>
<comment type="similarity">
    <text evidence="1">Belongs to the CoA-transferase III family.</text>
</comment>
<dbReference type="InterPro" id="IPR032466">
    <property type="entry name" value="Metal_Hydrolase"/>
</dbReference>
<organism evidence="3 4">
    <name type="scientific">Macrophomina phaseolina</name>
    <dbReference type="NCBI Taxonomy" id="35725"/>
    <lineage>
        <taxon>Eukaryota</taxon>
        <taxon>Fungi</taxon>
        <taxon>Dikarya</taxon>
        <taxon>Ascomycota</taxon>
        <taxon>Pezizomycotina</taxon>
        <taxon>Dothideomycetes</taxon>
        <taxon>Dothideomycetes incertae sedis</taxon>
        <taxon>Botryosphaeriales</taxon>
        <taxon>Botryosphaeriaceae</taxon>
        <taxon>Macrophomina</taxon>
    </lineage>
</organism>
<dbReference type="Pfam" id="PF02515">
    <property type="entry name" value="CoA_transf_3"/>
    <property type="match status" value="1"/>
</dbReference>
<dbReference type="Proteomes" id="UP000774617">
    <property type="component" value="Unassembled WGS sequence"/>
</dbReference>
<dbReference type="Pfam" id="PF01026">
    <property type="entry name" value="TatD_DNase"/>
    <property type="match status" value="1"/>
</dbReference>
<dbReference type="CDD" id="cd01310">
    <property type="entry name" value="TatD_DNAse"/>
    <property type="match status" value="1"/>
</dbReference>